<feature type="region of interest" description="Disordered" evidence="1">
    <location>
        <begin position="317"/>
        <end position="678"/>
    </location>
</feature>
<dbReference type="PANTHER" id="PTHR33232">
    <property type="entry name" value="PROTEIN SIEVE ELEMENT OCCLUSION B-LIKE"/>
    <property type="match status" value="1"/>
</dbReference>
<evidence type="ECO:0000256" key="2">
    <source>
        <dbReference type="SAM" id="Phobius"/>
    </source>
</evidence>
<feature type="compositionally biased region" description="Low complexity" evidence="1">
    <location>
        <begin position="403"/>
        <end position="414"/>
    </location>
</feature>
<feature type="compositionally biased region" description="Low complexity" evidence="1">
    <location>
        <begin position="488"/>
        <end position="536"/>
    </location>
</feature>
<feature type="compositionally biased region" description="Polar residues" evidence="1">
    <location>
        <begin position="573"/>
        <end position="609"/>
    </location>
</feature>
<keyword evidence="2" id="KW-1133">Transmembrane helix</keyword>
<evidence type="ECO:0000259" key="3">
    <source>
        <dbReference type="Pfam" id="PF14576"/>
    </source>
</evidence>
<feature type="transmembrane region" description="Helical" evidence="2">
    <location>
        <begin position="127"/>
        <end position="145"/>
    </location>
</feature>
<keyword evidence="2" id="KW-0812">Transmembrane</keyword>
<feature type="compositionally biased region" description="Polar residues" evidence="1">
    <location>
        <begin position="628"/>
        <end position="677"/>
    </location>
</feature>
<evidence type="ECO:0000313" key="5">
    <source>
        <dbReference type="Proteomes" id="UP001177003"/>
    </source>
</evidence>
<keyword evidence="2" id="KW-0472">Membrane</keyword>
<feature type="compositionally biased region" description="Basic and acidic residues" evidence="1">
    <location>
        <begin position="327"/>
        <end position="338"/>
    </location>
</feature>
<feature type="compositionally biased region" description="Low complexity" evidence="1">
    <location>
        <begin position="552"/>
        <end position="572"/>
    </location>
</feature>
<dbReference type="PANTHER" id="PTHR33232:SF12">
    <property type="entry name" value="PROTEIN SIEVE ELEMENT OCCLUSION B-LIKE"/>
    <property type="match status" value="1"/>
</dbReference>
<feature type="compositionally biased region" description="Polar residues" evidence="1">
    <location>
        <begin position="470"/>
        <end position="487"/>
    </location>
</feature>
<feature type="compositionally biased region" description="Low complexity" evidence="1">
    <location>
        <begin position="366"/>
        <end position="395"/>
    </location>
</feature>
<name>A0AA36E5H4_LACSI</name>
<dbReference type="InterPro" id="IPR039299">
    <property type="entry name" value="SEOA"/>
</dbReference>
<dbReference type="EMBL" id="OX465081">
    <property type="protein sequence ID" value="CAI9283796.1"/>
    <property type="molecule type" value="Genomic_DNA"/>
</dbReference>
<dbReference type="Pfam" id="PF14576">
    <property type="entry name" value="SEO_N"/>
    <property type="match status" value="1"/>
</dbReference>
<evidence type="ECO:0000256" key="1">
    <source>
        <dbReference type="SAM" id="MobiDB-lite"/>
    </source>
</evidence>
<evidence type="ECO:0000313" key="4">
    <source>
        <dbReference type="EMBL" id="CAI9283796.1"/>
    </source>
</evidence>
<reference evidence="4" key="1">
    <citation type="submission" date="2023-04" db="EMBL/GenBank/DDBJ databases">
        <authorList>
            <person name="Vijverberg K."/>
            <person name="Xiong W."/>
            <person name="Schranz E."/>
        </authorList>
    </citation>
    <scope>NUCLEOTIDE SEQUENCE</scope>
</reference>
<feature type="compositionally biased region" description="Low complexity" evidence="1">
    <location>
        <begin position="429"/>
        <end position="469"/>
    </location>
</feature>
<feature type="compositionally biased region" description="Polar residues" evidence="1">
    <location>
        <begin position="541"/>
        <end position="551"/>
    </location>
</feature>
<dbReference type="Proteomes" id="UP001177003">
    <property type="component" value="Chromosome 5"/>
</dbReference>
<dbReference type="GO" id="GO:0010088">
    <property type="term" value="P:phloem development"/>
    <property type="evidence" value="ECO:0007669"/>
    <property type="project" value="InterPro"/>
</dbReference>
<feature type="compositionally biased region" description="Low complexity" evidence="1">
    <location>
        <begin position="611"/>
        <end position="627"/>
    </location>
</feature>
<dbReference type="AlphaFoldDB" id="A0AA36E5H4"/>
<feature type="domain" description="Sieve element occlusion N-terminal" evidence="3">
    <location>
        <begin position="20"/>
        <end position="301"/>
    </location>
</feature>
<keyword evidence="5" id="KW-1185">Reference proteome</keyword>
<gene>
    <name evidence="4" type="ORF">LSALG_LOCUS23370</name>
</gene>
<proteinExistence type="predicted"/>
<organism evidence="4 5">
    <name type="scientific">Lactuca saligna</name>
    <name type="common">Willowleaf lettuce</name>
    <dbReference type="NCBI Taxonomy" id="75948"/>
    <lineage>
        <taxon>Eukaryota</taxon>
        <taxon>Viridiplantae</taxon>
        <taxon>Streptophyta</taxon>
        <taxon>Embryophyta</taxon>
        <taxon>Tracheophyta</taxon>
        <taxon>Spermatophyta</taxon>
        <taxon>Magnoliopsida</taxon>
        <taxon>eudicotyledons</taxon>
        <taxon>Gunneridae</taxon>
        <taxon>Pentapetalae</taxon>
        <taxon>asterids</taxon>
        <taxon>campanulids</taxon>
        <taxon>Asterales</taxon>
        <taxon>Asteraceae</taxon>
        <taxon>Cichorioideae</taxon>
        <taxon>Cichorieae</taxon>
        <taxon>Lactucinae</taxon>
        <taxon>Lactuca</taxon>
    </lineage>
</organism>
<protein>
    <recommendedName>
        <fullName evidence="3">Sieve element occlusion N-terminal domain-containing protein</fullName>
    </recommendedName>
</protein>
<accession>A0AA36E5H4</accession>
<dbReference type="InterPro" id="IPR027942">
    <property type="entry name" value="SEO_N"/>
</dbReference>
<sequence>MLRQLVKKEQMMQIFSSSYDSAVMKRVLATHAPDGRQVDLEPLLAAIEETFRHAVLADFDSVLIITAQGAHSANIHGDYKQVLLGFDDIIRTVSCELTCKCSDGTDAHASTLAILNTLSSYSWEDKLVISLGAFAIIFGEFWLVAELFATNPLAKSIALLKHMPDVIKHYNILKARFDSINQLIKAMLDVTKCIITFKNLPHQYIQDDHPPMSTATADHIPTATYWSIKSMVACTSQLTSLLGMNYDRYITTTSEACELSSLTHKVHNIHEHLKSILVLCYQNIEEKQQEEYHRTRTRIIEAQNEEQASIKLTRTSSDVVISHQSQTRKEVGSHEENKSSGSAILHSQSMTDFGYGSGSGIPHNQSMSGSGSDFGSSSVISQSQSMSGSGSGSVIPHSQTMTGSGISHSQSMSGSGSGSVIPHSQSMNGSGISHSQSMSGSSSGFGSIISQNQSMSGSGSGSLISHSQSMTESGFGSVISHSQSMNDSGSIISHSQSINGSGSGSGSVISHSQSMSGSGSGSTSSHLQSMSGSSSGFAISHRQSMSGSGSAISHHQSMSGSGSSSAISHRQSMSGSGSVISHRQSMSDTGSGSGSAISHRQSMSGSGSAISHHQSMSGSGSGSAISHRQSMSGSGSVISHRQSISGTGSVISHQQSMSGTGSVISHRQSMNDTSTGSFGYPHHSYNITLIRDGESHLNTRIDVLS</sequence>
<feature type="compositionally biased region" description="Polar residues" evidence="1">
    <location>
        <begin position="339"/>
        <end position="351"/>
    </location>
</feature>